<dbReference type="GO" id="GO:0009314">
    <property type="term" value="P:response to radiation"/>
    <property type="evidence" value="ECO:0007669"/>
    <property type="project" value="TreeGrafter"/>
</dbReference>
<dbReference type="GO" id="GO:0003887">
    <property type="term" value="F:DNA-directed DNA polymerase activity"/>
    <property type="evidence" value="ECO:0007669"/>
    <property type="project" value="TreeGrafter"/>
</dbReference>
<keyword evidence="9" id="KW-1185">Reference proteome</keyword>
<keyword evidence="2" id="KW-0808">Transferase</keyword>
<keyword evidence="3" id="KW-0479">Metal-binding</keyword>
<dbReference type="EMBL" id="CP001330">
    <property type="protein sequence ID" value="ACO66326.1"/>
    <property type="molecule type" value="Genomic_DNA"/>
</dbReference>
<evidence type="ECO:0000313" key="8">
    <source>
        <dbReference type="EMBL" id="ACO66326.1"/>
    </source>
</evidence>
<reference evidence="8 9" key="1">
    <citation type="journal article" date="2009" name="Science">
        <title>Green evolution and dynamic adaptations revealed by genomes of the marine picoeukaryotes Micromonas.</title>
        <authorList>
            <person name="Worden A.Z."/>
            <person name="Lee J.H."/>
            <person name="Mock T."/>
            <person name="Rouze P."/>
            <person name="Simmons M.P."/>
            <person name="Aerts A.L."/>
            <person name="Allen A.E."/>
            <person name="Cuvelier M.L."/>
            <person name="Derelle E."/>
            <person name="Everett M.V."/>
            <person name="Foulon E."/>
            <person name="Grimwood J."/>
            <person name="Gundlach H."/>
            <person name="Henrissat B."/>
            <person name="Napoli C."/>
            <person name="McDonald S.M."/>
            <person name="Parker M.S."/>
            <person name="Rombauts S."/>
            <person name="Salamov A."/>
            <person name="Von Dassow P."/>
            <person name="Badger J.H."/>
            <person name="Coutinho P.M."/>
            <person name="Demir E."/>
            <person name="Dubchak I."/>
            <person name="Gentemann C."/>
            <person name="Eikrem W."/>
            <person name="Gready J.E."/>
            <person name="John U."/>
            <person name="Lanier W."/>
            <person name="Lindquist E.A."/>
            <person name="Lucas S."/>
            <person name="Mayer K.F."/>
            <person name="Moreau H."/>
            <person name="Not F."/>
            <person name="Otillar R."/>
            <person name="Panaud O."/>
            <person name="Pangilinan J."/>
            <person name="Paulsen I."/>
            <person name="Piegu B."/>
            <person name="Poliakov A."/>
            <person name="Robbens S."/>
            <person name="Schmutz J."/>
            <person name="Toulza E."/>
            <person name="Wyss T."/>
            <person name="Zelensky A."/>
            <person name="Zhou K."/>
            <person name="Armbrust E.V."/>
            <person name="Bhattacharya D."/>
            <person name="Goodenough U.W."/>
            <person name="Van de Peer Y."/>
            <person name="Grigoriev I.V."/>
        </authorList>
    </citation>
    <scope>NUCLEOTIDE SEQUENCE [LARGE SCALE GENOMIC DNA]</scope>
    <source>
        <strain evidence="9">RCC299 / NOUM17</strain>
    </source>
</reference>
<evidence type="ECO:0000256" key="6">
    <source>
        <dbReference type="ARBA" id="ARBA00023242"/>
    </source>
</evidence>
<dbReference type="InterPro" id="IPR043502">
    <property type="entry name" value="DNA/RNA_pol_sf"/>
</dbReference>
<dbReference type="InterPro" id="IPR043128">
    <property type="entry name" value="Rev_trsase/Diguanyl_cyclase"/>
</dbReference>
<evidence type="ECO:0000313" key="9">
    <source>
        <dbReference type="Proteomes" id="UP000002009"/>
    </source>
</evidence>
<dbReference type="GO" id="GO:0035861">
    <property type="term" value="C:site of double-strand break"/>
    <property type="evidence" value="ECO:0007669"/>
    <property type="project" value="TreeGrafter"/>
</dbReference>
<dbReference type="Proteomes" id="UP000002009">
    <property type="component" value="Chromosome 11"/>
</dbReference>
<dbReference type="PANTHER" id="PTHR45873">
    <property type="entry name" value="DNA POLYMERASE ETA"/>
    <property type="match status" value="1"/>
</dbReference>
<accession>C1EEZ5</accession>
<sequence>MDASQLQRRVVIHLDLDCFYAQVEAKRLGIDPSVPLAVQQWSGLIAVNYPARHRGVKRHLNVTEAKKLVPELVCVHQSRKVSLRRYRRASWRVMSALADRCEHVERASIDEAYVDVTREVDAAIDGRTNAEIDEMVRDGVNASGAVVPLTPSTSEHDMRLAIGAHICAGIRAAVLHQTGFTMSGGVAHNKMLAKLASARNKPNKQTAVSARAVTEMMESLPMRSIKGLGGKLGEKV</sequence>
<dbReference type="STRING" id="296587.C1EEZ5"/>
<feature type="non-terminal residue" evidence="8">
    <location>
        <position position="236"/>
    </location>
</feature>
<proteinExistence type="predicted"/>
<gene>
    <name evidence="8" type="ORF">MICPUN_86500</name>
</gene>
<evidence type="ECO:0000259" key="7">
    <source>
        <dbReference type="PROSITE" id="PS50173"/>
    </source>
</evidence>
<dbReference type="OMA" id="HICAGIR"/>
<dbReference type="GO" id="GO:0005634">
    <property type="term" value="C:nucleus"/>
    <property type="evidence" value="ECO:0007669"/>
    <property type="project" value="UniProtKB-SubCell"/>
</dbReference>
<dbReference type="PROSITE" id="PS50173">
    <property type="entry name" value="UMUC"/>
    <property type="match status" value="1"/>
</dbReference>
<keyword evidence="5" id="KW-0234">DNA repair</keyword>
<evidence type="ECO:0000256" key="5">
    <source>
        <dbReference type="ARBA" id="ARBA00023204"/>
    </source>
</evidence>
<dbReference type="AlphaFoldDB" id="C1EEZ5"/>
<dbReference type="GO" id="GO:0042276">
    <property type="term" value="P:error-prone translesion synthesis"/>
    <property type="evidence" value="ECO:0007669"/>
    <property type="project" value="TreeGrafter"/>
</dbReference>
<name>C1EEZ5_MICCC</name>
<dbReference type="eggNOG" id="KOG2095">
    <property type="taxonomic scope" value="Eukaryota"/>
</dbReference>
<evidence type="ECO:0000256" key="4">
    <source>
        <dbReference type="ARBA" id="ARBA00022763"/>
    </source>
</evidence>
<dbReference type="InParanoid" id="C1EEZ5"/>
<evidence type="ECO:0000256" key="2">
    <source>
        <dbReference type="ARBA" id="ARBA00022679"/>
    </source>
</evidence>
<dbReference type="InterPro" id="IPR052230">
    <property type="entry name" value="DNA_polymerase_eta"/>
</dbReference>
<dbReference type="PANTHER" id="PTHR45873:SF1">
    <property type="entry name" value="DNA POLYMERASE ETA"/>
    <property type="match status" value="1"/>
</dbReference>
<dbReference type="RefSeq" id="XP_002505068.1">
    <property type="nucleotide sequence ID" value="XM_002505022.1"/>
</dbReference>
<dbReference type="Gene3D" id="3.30.70.270">
    <property type="match status" value="1"/>
</dbReference>
<dbReference type="KEGG" id="mis:MICPUN_86500"/>
<protein>
    <recommendedName>
        <fullName evidence="7">UmuC domain-containing protein</fullName>
    </recommendedName>
</protein>
<dbReference type="Pfam" id="PF00817">
    <property type="entry name" value="IMS"/>
    <property type="match status" value="1"/>
</dbReference>
<comment type="subcellular location">
    <subcellularLocation>
        <location evidence="1">Nucleus</location>
    </subcellularLocation>
</comment>
<dbReference type="OrthoDB" id="427711at2759"/>
<evidence type="ECO:0000256" key="1">
    <source>
        <dbReference type="ARBA" id="ARBA00004123"/>
    </source>
</evidence>
<dbReference type="Gene3D" id="3.40.1170.60">
    <property type="match status" value="1"/>
</dbReference>
<keyword evidence="4" id="KW-0227">DNA damage</keyword>
<evidence type="ECO:0000256" key="3">
    <source>
        <dbReference type="ARBA" id="ARBA00022723"/>
    </source>
</evidence>
<dbReference type="GeneID" id="8247780"/>
<dbReference type="GO" id="GO:0046872">
    <property type="term" value="F:metal ion binding"/>
    <property type="evidence" value="ECO:0007669"/>
    <property type="project" value="UniProtKB-KW"/>
</dbReference>
<dbReference type="SUPFAM" id="SSF56672">
    <property type="entry name" value="DNA/RNA polymerases"/>
    <property type="match status" value="1"/>
</dbReference>
<dbReference type="GO" id="GO:0005657">
    <property type="term" value="C:replication fork"/>
    <property type="evidence" value="ECO:0007669"/>
    <property type="project" value="TreeGrafter"/>
</dbReference>
<organism evidence="8 9">
    <name type="scientific">Micromonas commoda (strain RCC299 / NOUM17 / CCMP2709)</name>
    <name type="common">Picoplanktonic green alga</name>
    <dbReference type="NCBI Taxonomy" id="296587"/>
    <lineage>
        <taxon>Eukaryota</taxon>
        <taxon>Viridiplantae</taxon>
        <taxon>Chlorophyta</taxon>
        <taxon>Mamiellophyceae</taxon>
        <taxon>Mamiellales</taxon>
        <taxon>Mamiellaceae</taxon>
        <taxon>Micromonas</taxon>
    </lineage>
</organism>
<keyword evidence="6" id="KW-0539">Nucleus</keyword>
<feature type="domain" description="UmuC" evidence="7">
    <location>
        <begin position="11"/>
        <end position="229"/>
    </location>
</feature>
<dbReference type="InterPro" id="IPR001126">
    <property type="entry name" value="UmuC"/>
</dbReference>
<dbReference type="GO" id="GO:0006281">
    <property type="term" value="P:DNA repair"/>
    <property type="evidence" value="ECO:0007669"/>
    <property type="project" value="UniProtKB-KW"/>
</dbReference>